<proteinExistence type="predicted"/>
<comment type="caution">
    <text evidence="1">The sequence shown here is derived from an EMBL/GenBank/DDBJ whole genome shotgun (WGS) entry which is preliminary data.</text>
</comment>
<evidence type="ECO:0000313" key="2">
    <source>
        <dbReference type="Proteomes" id="UP000703295"/>
    </source>
</evidence>
<name>A0ABS2EZH3_9BACE</name>
<sequence>MSDGIDILKELALAIRNATKSGENTAERVGRTFVGIVDILSKINPDSLDGKYLRKDIPDSTKFLLSLFGGAIFGKDGFAEGLTGFGAKIDEKGYGEMRGLTLWEWLQVPELRYNRVEILIGDKWRGPGGGIIETCTPDTDAEGNILDTGTATLKLEDGEYGSIHLHDMNMGIYHFGDERDATEDSDDGKGNFSFAGFATSYFIITEVSDDNNGTFRYSLRPGYKIHPYPQMHFTCRGNTTYEDRMTVVYETRTYTRMLWKLNTWEIGVQNIAMQFGDLTNLNVFGMKMDGYSMYLNSVYFTGTVAQVKPDGTPVMTANDRGAWPPADNHADYYDRFSYKGCLWLCINENGTDTTPSENNPSWLLQVESGTSIKILASLDDESQLPSSGNSQGDAYLIDGDLWVWNGSKFNNVGKIQGPAGQSVTPMGYWYSGLHVPNLGVVRMASSTYMCNSSDGTDNPPEWCWTDKDGNRFTFSDGGYALTGESNTNEYITIATDGADALGLINVDVEYAIGDSNTVAPATGWQTIAPAWENGRYIWSRTAMYYKDNTMTYTDPVCISGGKGIKKITEYYYRSTSATELVGGEWTSVYPGWQNGTYIWTKSVIEYTDGTEDSTDFANVSGAQGEGYTNMGAWHTDLLVPKLGVTSMAGSSWTAKVATRNPPMWCWTDKDGNRFTFSDGGYVLTGERNASEYDVLAQKGENGKDGVIPEEIYIRTSSYSIPSTPVSPQSEDYLPAGWTRYPSGISESYPYEWVSKRRRSSSGIWGAYSTPAIFAQMGKDGLGGCVIRDSEWALNTEYRNDSNLTDKSIIRYIDIVLVRNNAMETGWDAYQCLKTHVSSSSITYTNTEYWMKFGTNVAAIFTSLIIAKNAKIRFFQGNDLLIQTEDGIVDAGLTGSNDAGSIRFFTGSTFENRATAPFRVNRTGEFWATKAHIQGEIVATSGTFSGKLIGATGEFTGSLLTNADGKRILINPDTRSIQFILPDNSVISEWAFFENNGYQSCTLRLFNNGGENLIMYPHLVRLIRGSDVKLDAEPDSITLQNGDNSISIRADQITMSDGNNYTGYTGTAEYVPPNGYSKTLYFKNGILYKIG</sequence>
<dbReference type="RefSeq" id="WP_204477037.1">
    <property type="nucleotide sequence ID" value="NZ_JACJJW010000051.1"/>
</dbReference>
<dbReference type="EMBL" id="JACJJW010000051">
    <property type="protein sequence ID" value="MBM6759660.1"/>
    <property type="molecule type" value="Genomic_DNA"/>
</dbReference>
<gene>
    <name evidence="1" type="ORF">H6A31_13400</name>
</gene>
<dbReference type="Proteomes" id="UP000703295">
    <property type="component" value="Unassembled WGS sequence"/>
</dbReference>
<evidence type="ECO:0000313" key="1">
    <source>
        <dbReference type="EMBL" id="MBM6759660.1"/>
    </source>
</evidence>
<reference evidence="1 2" key="1">
    <citation type="journal article" date="2021" name="Sci. Rep.">
        <title>The distribution of antibiotic resistance genes in chicken gut microbiota commensals.</title>
        <authorList>
            <person name="Juricova H."/>
            <person name="Matiasovicova J."/>
            <person name="Kubasova T."/>
            <person name="Cejkova D."/>
            <person name="Rychlik I."/>
        </authorList>
    </citation>
    <scope>NUCLEOTIDE SEQUENCE [LARGE SCALE GENOMIC DNA]</scope>
    <source>
        <strain evidence="1 2">An801</strain>
    </source>
</reference>
<accession>A0ABS2EZH3</accession>
<keyword evidence="2" id="KW-1185">Reference proteome</keyword>
<organism evidence="1 2">
    <name type="scientific">Bacteroides mediterraneensis</name>
    <dbReference type="NCBI Taxonomy" id="1841856"/>
    <lineage>
        <taxon>Bacteria</taxon>
        <taxon>Pseudomonadati</taxon>
        <taxon>Bacteroidota</taxon>
        <taxon>Bacteroidia</taxon>
        <taxon>Bacteroidales</taxon>
        <taxon>Bacteroidaceae</taxon>
        <taxon>Bacteroides</taxon>
    </lineage>
</organism>
<protein>
    <submittedName>
        <fullName evidence="1">Uncharacterized protein</fullName>
    </submittedName>
</protein>